<dbReference type="InterPro" id="IPR036291">
    <property type="entry name" value="NAD(P)-bd_dom_sf"/>
</dbReference>
<dbReference type="STRING" id="168384.SAMN05660368_00769"/>
<reference evidence="2" key="1">
    <citation type="submission" date="2009-07" db="EMBL/GenBank/DDBJ databases">
        <authorList>
            <person name="Weinstock G."/>
            <person name="Sodergren E."/>
            <person name="Clifton S."/>
            <person name="Fulton L."/>
            <person name="Fulton B."/>
            <person name="Courtney L."/>
            <person name="Fronick C."/>
            <person name="Harrison M."/>
            <person name="Strong C."/>
            <person name="Farmer C."/>
            <person name="Delahaunty K."/>
            <person name="Markovic C."/>
            <person name="Hall O."/>
            <person name="Minx P."/>
            <person name="Tomlinson C."/>
            <person name="Mitreva M."/>
            <person name="Nelson J."/>
            <person name="Hou S."/>
            <person name="Wollam A."/>
            <person name="Pepin K.H."/>
            <person name="Johnson M."/>
            <person name="Bhonagiri V."/>
            <person name="Nash W.E."/>
            <person name="Warren W."/>
            <person name="Chinwalla A."/>
            <person name="Mardis E.R."/>
            <person name="Wilson R.K."/>
        </authorList>
    </citation>
    <scope>NUCLEOTIDE SEQUENCE [LARGE SCALE GENOMIC DNA]</scope>
    <source>
        <strain evidence="2">DSM 14469</strain>
    </source>
</reference>
<dbReference type="GO" id="GO:0004029">
    <property type="term" value="F:aldehyde dehydrogenase (NAD+) activity"/>
    <property type="evidence" value="ECO:0007669"/>
    <property type="project" value="TreeGrafter"/>
</dbReference>
<comment type="caution">
    <text evidence="2">The sequence shown here is derived from an EMBL/GenBank/DDBJ whole genome shotgun (WGS) entry which is preliminary data.</text>
</comment>
<dbReference type="PANTHER" id="PTHR48079">
    <property type="entry name" value="PROTEIN YEEZ"/>
    <property type="match status" value="1"/>
</dbReference>
<dbReference type="SUPFAM" id="SSF51735">
    <property type="entry name" value="NAD(P)-binding Rossmann-fold domains"/>
    <property type="match status" value="1"/>
</dbReference>
<evidence type="ECO:0000313" key="3">
    <source>
        <dbReference type="Proteomes" id="UP000005561"/>
    </source>
</evidence>
<gene>
    <name evidence="2" type="ORF">BRYFOR_05324</name>
</gene>
<keyword evidence="3" id="KW-1185">Reference proteome</keyword>
<proteinExistence type="predicted"/>
<dbReference type="eggNOG" id="COG0451">
    <property type="taxonomic scope" value="Bacteria"/>
</dbReference>
<name>C6L9N4_9FIRM</name>
<dbReference type="PANTHER" id="PTHR48079:SF6">
    <property type="entry name" value="NAD(P)-BINDING DOMAIN-CONTAINING PROTEIN-RELATED"/>
    <property type="match status" value="1"/>
</dbReference>
<dbReference type="AlphaFoldDB" id="C6L9N4"/>
<organism evidence="2 3">
    <name type="scientific">Marvinbryantia formatexigens DSM 14469</name>
    <dbReference type="NCBI Taxonomy" id="478749"/>
    <lineage>
        <taxon>Bacteria</taxon>
        <taxon>Bacillati</taxon>
        <taxon>Bacillota</taxon>
        <taxon>Clostridia</taxon>
        <taxon>Lachnospirales</taxon>
        <taxon>Lachnospiraceae</taxon>
        <taxon>Marvinbryantia</taxon>
    </lineage>
</organism>
<dbReference type="Gene3D" id="3.40.50.720">
    <property type="entry name" value="NAD(P)-binding Rossmann-like Domain"/>
    <property type="match status" value="1"/>
</dbReference>
<dbReference type="InterPro" id="IPR051783">
    <property type="entry name" value="NAD(P)-dependent_oxidoreduct"/>
</dbReference>
<feature type="domain" description="NAD-dependent epimerase/dehydratase" evidence="1">
    <location>
        <begin position="19"/>
        <end position="253"/>
    </location>
</feature>
<sequence length="358" mass="39644">MRQSKKEREVFEMEKTMYLVTGAAGFLGSHVCDELLSRGDRVRALVLPGDKSVKYIPDEVEIVEGNLCDMASLENFFTVPKGSASVVIHCASMVTTNAEFNQKLVDVNVGGTRNMIEQCLKHPECKKMVYVSSTGAIPEQSKGTPIRETKRFTPIDEERQVGCYSQTKAMATQAVLDACREKGLKACVVHPSGILGPKDYAIGETTGTVIKIMNGKMPVGMGGSFNLCDVRDLAYGCVAAADKGRIGECYILGNKEVTLKEMCRMLHAASGCRTPYFYVPIGMAYKLAAQMEKKSKKTGEKPLMTNFAVYNLARNNEFDYSKAEKELGYHTRPYEETLKDEAEWLMAEGYIRCGMTEQ</sequence>
<evidence type="ECO:0000313" key="2">
    <source>
        <dbReference type="EMBL" id="EET62973.1"/>
    </source>
</evidence>
<protein>
    <recommendedName>
        <fullName evidence="1">NAD-dependent epimerase/dehydratase domain-containing protein</fullName>
    </recommendedName>
</protein>
<dbReference type="Pfam" id="PF01370">
    <property type="entry name" value="Epimerase"/>
    <property type="match status" value="1"/>
</dbReference>
<dbReference type="Proteomes" id="UP000005561">
    <property type="component" value="Unassembled WGS sequence"/>
</dbReference>
<accession>C6L9N4</accession>
<dbReference type="GO" id="GO:0005737">
    <property type="term" value="C:cytoplasm"/>
    <property type="evidence" value="ECO:0007669"/>
    <property type="project" value="TreeGrafter"/>
</dbReference>
<dbReference type="EMBL" id="ACCL02000001">
    <property type="protein sequence ID" value="EET62973.1"/>
    <property type="molecule type" value="Genomic_DNA"/>
</dbReference>
<evidence type="ECO:0000259" key="1">
    <source>
        <dbReference type="Pfam" id="PF01370"/>
    </source>
</evidence>
<dbReference type="InterPro" id="IPR001509">
    <property type="entry name" value="Epimerase_deHydtase"/>
</dbReference>